<feature type="binding site" evidence="3">
    <location>
        <position position="127"/>
    </location>
    <ligand>
        <name>Zn(2+)</name>
        <dbReference type="ChEBI" id="CHEBI:29105"/>
        <label>2</label>
    </ligand>
</feature>
<evidence type="ECO:0000313" key="5">
    <source>
        <dbReference type="Proteomes" id="UP000265581"/>
    </source>
</evidence>
<dbReference type="PIRSF" id="PIRSF001235">
    <property type="entry name" value="Amidase_carbamoylase"/>
    <property type="match status" value="1"/>
</dbReference>
<keyword evidence="5" id="KW-1185">Reference proteome</keyword>
<dbReference type="PANTHER" id="PTHR32494:SF5">
    <property type="entry name" value="ALLANTOATE AMIDOHYDROLASE"/>
    <property type="match status" value="1"/>
</dbReference>
<evidence type="ECO:0000313" key="4">
    <source>
        <dbReference type="EMBL" id="REK68901.1"/>
    </source>
</evidence>
<dbReference type="SUPFAM" id="SSF53187">
    <property type="entry name" value="Zn-dependent exopeptidases"/>
    <property type="match status" value="1"/>
</dbReference>
<keyword evidence="3" id="KW-0862">Zinc</keyword>
<dbReference type="SUPFAM" id="SSF55031">
    <property type="entry name" value="Bacterial exopeptidase dimerisation domain"/>
    <property type="match status" value="1"/>
</dbReference>
<comment type="cofactor">
    <cofactor evidence="3">
        <name>Zn(2+)</name>
        <dbReference type="ChEBI" id="CHEBI:29105"/>
    </cofactor>
    <text evidence="3">Binds 2 Zn(2+) ions per subunit.</text>
</comment>
<evidence type="ECO:0000256" key="1">
    <source>
        <dbReference type="ARBA" id="ARBA00006153"/>
    </source>
</evidence>
<sequence length="419" mass="43996">MSHPSTVSGLLTDVRQVGRDARRGGYSRFTYSDADLELREWFVAEASRRSLDVDVDRNGAIWAWRPGPGGSLEDAVVTGSHVDSVPGGGEFDGPLGIASALVAVDHLDASGARLDRPLAVVLFPEEEGARFGQACLGSQLMTGAFDPVAALDLRDVDGVSLAEALRRGGIDPTRLGRDDQALSRIGAFVELHVEQGRGLIDLGQPVAIASSIIGHGLWRLTVSGEGNHAGATAMDHRRDPLVAAAAVIALVRDAAREVPGARATVGRVQPIPGGTNVIASRVDVWVDVRHDDDQVARSLVSTIFDRARRAAALEGCDVTLTEQSYGGSVDFDPTLRDRLAAVLPEAPILRSGAGHDAGVLADVVPTAMLFTRNPTGISHSPEEQIEEADAESGAAALADVLRDLLTLDEAPPASTPGRP</sequence>
<comment type="caution">
    <text evidence="4">The sequence shown here is derived from an EMBL/GenBank/DDBJ whole genome shotgun (WGS) entry which is preliminary data.</text>
</comment>
<dbReference type="OrthoDB" id="9808195at2"/>
<dbReference type="InterPro" id="IPR002933">
    <property type="entry name" value="Peptidase_M20"/>
</dbReference>
<dbReference type="InterPro" id="IPR036264">
    <property type="entry name" value="Bact_exopeptidase_dim_dom"/>
</dbReference>
<organism evidence="4 5">
    <name type="scientific">Aeromicrobium endophyticum</name>
    <dbReference type="NCBI Taxonomy" id="2292704"/>
    <lineage>
        <taxon>Bacteria</taxon>
        <taxon>Bacillati</taxon>
        <taxon>Actinomycetota</taxon>
        <taxon>Actinomycetes</taxon>
        <taxon>Propionibacteriales</taxon>
        <taxon>Nocardioidaceae</taxon>
        <taxon>Aeromicrobium</taxon>
    </lineage>
</organism>
<accession>A0A371NZ78</accession>
<keyword evidence="3" id="KW-0479">Metal-binding</keyword>
<dbReference type="GO" id="GO:0046872">
    <property type="term" value="F:metal ion binding"/>
    <property type="evidence" value="ECO:0007669"/>
    <property type="project" value="UniProtKB-KW"/>
</dbReference>
<dbReference type="GO" id="GO:0016813">
    <property type="term" value="F:hydrolase activity, acting on carbon-nitrogen (but not peptide) bonds, in linear amidines"/>
    <property type="evidence" value="ECO:0007669"/>
    <property type="project" value="InterPro"/>
</dbReference>
<dbReference type="Proteomes" id="UP000265581">
    <property type="component" value="Unassembled WGS sequence"/>
</dbReference>
<dbReference type="AlphaFoldDB" id="A0A371NZ78"/>
<dbReference type="InterPro" id="IPR010158">
    <property type="entry name" value="Amidase_Cbmase"/>
</dbReference>
<gene>
    <name evidence="4" type="ORF">DX116_18750</name>
</gene>
<protein>
    <submittedName>
        <fullName evidence="4">Allantoate amidohydrolase</fullName>
    </submittedName>
</protein>
<dbReference type="RefSeq" id="WP_119705823.1">
    <property type="nucleotide sequence ID" value="NZ_JBHSOI010000001.1"/>
</dbReference>
<feature type="binding site" evidence="3">
    <location>
        <position position="92"/>
    </location>
    <ligand>
        <name>Zn(2+)</name>
        <dbReference type="ChEBI" id="CHEBI:29105"/>
        <label>2</label>
    </ligand>
</feature>
<feature type="binding site" evidence="3">
    <location>
        <position position="192"/>
    </location>
    <ligand>
        <name>Zn(2+)</name>
        <dbReference type="ChEBI" id="CHEBI:29105"/>
        <label>1</label>
    </ligand>
</feature>
<evidence type="ECO:0000256" key="2">
    <source>
        <dbReference type="ARBA" id="ARBA00022801"/>
    </source>
</evidence>
<dbReference type="EMBL" id="QUBR01000003">
    <property type="protein sequence ID" value="REK68901.1"/>
    <property type="molecule type" value="Genomic_DNA"/>
</dbReference>
<keyword evidence="2 4" id="KW-0378">Hydrolase</keyword>
<dbReference type="NCBIfam" id="NF006770">
    <property type="entry name" value="PRK09290.1-4"/>
    <property type="match status" value="1"/>
</dbReference>
<name>A0A371NZ78_9ACTN</name>
<dbReference type="Pfam" id="PF01546">
    <property type="entry name" value="Peptidase_M20"/>
    <property type="match status" value="1"/>
</dbReference>
<feature type="binding site" evidence="3">
    <location>
        <position position="81"/>
    </location>
    <ligand>
        <name>Zn(2+)</name>
        <dbReference type="ChEBI" id="CHEBI:29105"/>
        <label>1</label>
    </ligand>
</feature>
<dbReference type="PANTHER" id="PTHR32494">
    <property type="entry name" value="ALLANTOATE DEIMINASE-RELATED"/>
    <property type="match status" value="1"/>
</dbReference>
<dbReference type="Gene3D" id="3.40.630.10">
    <property type="entry name" value="Zn peptidases"/>
    <property type="match status" value="1"/>
</dbReference>
<dbReference type="Gene3D" id="3.30.70.360">
    <property type="match status" value="1"/>
</dbReference>
<reference evidence="4 5" key="1">
    <citation type="submission" date="2018-08" db="EMBL/GenBank/DDBJ databases">
        <title>Aeromicrobium sp. M2KJ-4, whole genome shotgun sequence.</title>
        <authorList>
            <person name="Tuo L."/>
        </authorList>
    </citation>
    <scope>NUCLEOTIDE SEQUENCE [LARGE SCALE GENOMIC DNA]</scope>
    <source>
        <strain evidence="4 5">M2KJ-4</strain>
    </source>
</reference>
<proteinExistence type="inferred from homology"/>
<feature type="binding site" evidence="3">
    <location>
        <position position="92"/>
    </location>
    <ligand>
        <name>Zn(2+)</name>
        <dbReference type="ChEBI" id="CHEBI:29105"/>
        <label>1</label>
    </ligand>
</feature>
<comment type="similarity">
    <text evidence="1">Belongs to the peptidase M20 family.</text>
</comment>
<dbReference type="NCBIfam" id="TIGR01879">
    <property type="entry name" value="hydantase"/>
    <property type="match status" value="1"/>
</dbReference>
<evidence type="ECO:0000256" key="3">
    <source>
        <dbReference type="PIRSR" id="PIRSR001235-1"/>
    </source>
</evidence>
<feature type="binding site" evidence="3">
    <location>
        <position position="379"/>
    </location>
    <ligand>
        <name>Zn(2+)</name>
        <dbReference type="ChEBI" id="CHEBI:29105"/>
        <label>2</label>
    </ligand>
</feature>